<organism evidence="2">
    <name type="scientific">Argas monolakensis</name>
    <name type="common">Mono lake bird tick</name>
    <dbReference type="NCBI Taxonomy" id="34602"/>
    <lineage>
        <taxon>Eukaryota</taxon>
        <taxon>Metazoa</taxon>
        <taxon>Ecdysozoa</taxon>
        <taxon>Arthropoda</taxon>
        <taxon>Chelicerata</taxon>
        <taxon>Arachnida</taxon>
        <taxon>Acari</taxon>
        <taxon>Parasitiformes</taxon>
        <taxon>Ixodida</taxon>
        <taxon>Ixodoidea</taxon>
        <taxon>Argasidae</taxon>
        <taxon>Argasinae</taxon>
        <taxon>Argas</taxon>
    </lineage>
</organism>
<dbReference type="EMBL" id="DQ886778">
    <property type="protein sequence ID" value="ABI52695.1"/>
    <property type="molecule type" value="mRNA"/>
</dbReference>
<accession>Q09JR8</accession>
<feature type="chain" id="PRO_5004167576" evidence="1">
    <location>
        <begin position="25"/>
        <end position="71"/>
    </location>
</feature>
<dbReference type="AlphaFoldDB" id="Q09JR8"/>
<proteinExistence type="evidence at transcript level"/>
<sequence>MGRLLLVALAAVLIVTQLSIPVASNPRPAPEEQGQSPTCNTGSCTHGGSCGTGCSCITSTSTCVTTESIGG</sequence>
<keyword evidence="1" id="KW-0732">Signal</keyword>
<reference evidence="2" key="1">
    <citation type="journal article" date="2008" name="Insect Biochem. Mol. Biol.">
        <title>Comparative sialomics between hard and soft ticks: implications for the evolution of blood-feeding behavior.</title>
        <authorList>
            <person name="Mans B.J."/>
            <person name="Andersen J.F."/>
            <person name="Francischetti I.M."/>
            <person name="Valenzuela J.G."/>
            <person name="Schwan T.G."/>
            <person name="Pham V.M."/>
            <person name="Garfield M.K."/>
            <person name="Hammer C.H."/>
            <person name="Ribeiro J.M."/>
        </authorList>
    </citation>
    <scope>NUCLEOTIDE SEQUENCE</scope>
    <source>
        <strain evidence="2">AM-183</strain>
        <tissue evidence="2">Adult salivary gland</tissue>
    </source>
</reference>
<protein>
    <submittedName>
        <fullName evidence="2">7 kDa putative secretory protein</fullName>
    </submittedName>
</protein>
<feature type="signal peptide" evidence="1">
    <location>
        <begin position="1"/>
        <end position="24"/>
    </location>
</feature>
<evidence type="ECO:0000256" key="1">
    <source>
        <dbReference type="SAM" id="SignalP"/>
    </source>
</evidence>
<name>Q09JR8_ARGMO</name>
<evidence type="ECO:0000313" key="2">
    <source>
        <dbReference type="EMBL" id="ABI52695.1"/>
    </source>
</evidence>